<sequence>MLERTTRGYRIDLICLEMKIALEFNDFPKKTLSSIIHKFQSLFRHTLVMRSTNSISYNELQFKIDNKLQQMQKRKIHSRTNSGKSKDPAKVLHLIKWNTINRQHMQQYQKQKNPINNDVKVVKPLMKAEELKDIINRVMLLQKSLIELSKSIGDYRRLQIACIFFQCSLSIVFNAYNLVVFLLIIANDAGDVPLSLAMLVFFYGYHIASSLSDIIISVSAYHGVYESIRKTASIADELNMYILEGEINARISQLSSYVYNNLRTFTLFGLYNIDGTLITSVITHSLRPEAFNGVNNKSTHLCNNCNKQQHIHLENG</sequence>
<evidence type="ECO:0000256" key="6">
    <source>
        <dbReference type="RuleBase" id="RU363108"/>
    </source>
</evidence>
<evidence type="ECO:0000256" key="3">
    <source>
        <dbReference type="ARBA" id="ARBA00022692"/>
    </source>
</evidence>
<dbReference type="OrthoDB" id="6366728at2759"/>
<keyword evidence="3 6" id="KW-0812">Transmembrane</keyword>
<feature type="transmembrane region" description="Helical" evidence="6">
    <location>
        <begin position="198"/>
        <end position="221"/>
    </location>
</feature>
<dbReference type="InterPro" id="IPR013604">
    <property type="entry name" value="7TM_chemorcpt"/>
</dbReference>
<comment type="caution">
    <text evidence="7">The sequence shown here is derived from an EMBL/GenBank/DDBJ whole genome shotgun (WGS) entry which is preliminary data.</text>
</comment>
<evidence type="ECO:0000256" key="4">
    <source>
        <dbReference type="ARBA" id="ARBA00022989"/>
    </source>
</evidence>
<keyword evidence="5 6" id="KW-0472">Membrane</keyword>
<feature type="transmembrane region" description="Helical" evidence="6">
    <location>
        <begin position="160"/>
        <end position="186"/>
    </location>
</feature>
<comment type="subcellular location">
    <subcellularLocation>
        <location evidence="1 6">Cell membrane</location>
        <topology evidence="1 6">Multi-pass membrane protein</topology>
    </subcellularLocation>
</comment>
<evidence type="ECO:0000256" key="2">
    <source>
        <dbReference type="ARBA" id="ARBA00022475"/>
    </source>
</evidence>
<comment type="function">
    <text evidence="6">Gustatory receptor which mediates acceptance or avoidance behavior, depending on its substrates.</text>
</comment>
<keyword evidence="6" id="KW-0807">Transducer</keyword>
<dbReference type="Proteomes" id="UP000037069">
    <property type="component" value="Unassembled WGS sequence"/>
</dbReference>
<dbReference type="GO" id="GO:0050909">
    <property type="term" value="P:sensory perception of taste"/>
    <property type="evidence" value="ECO:0007669"/>
    <property type="project" value="InterPro"/>
</dbReference>
<dbReference type="GO" id="GO:0005886">
    <property type="term" value="C:plasma membrane"/>
    <property type="evidence" value="ECO:0007669"/>
    <property type="project" value="UniProtKB-SubCell"/>
</dbReference>
<keyword evidence="6" id="KW-0675">Receptor</keyword>
<accession>A0A0L0C2D0</accession>
<keyword evidence="2 6" id="KW-1003">Cell membrane</keyword>
<dbReference type="Pfam" id="PF08395">
    <property type="entry name" value="7tm_7"/>
    <property type="match status" value="1"/>
</dbReference>
<evidence type="ECO:0000256" key="1">
    <source>
        <dbReference type="ARBA" id="ARBA00004651"/>
    </source>
</evidence>
<evidence type="ECO:0000313" key="8">
    <source>
        <dbReference type="Proteomes" id="UP000037069"/>
    </source>
</evidence>
<gene>
    <name evidence="7" type="ORF">FF38_05808</name>
</gene>
<protein>
    <recommendedName>
        <fullName evidence="6">Gustatory receptor</fullName>
    </recommendedName>
</protein>
<name>A0A0L0C2D0_LUCCU</name>
<proteinExistence type="inferred from homology"/>
<evidence type="ECO:0000313" key="7">
    <source>
        <dbReference type="EMBL" id="KNC25589.1"/>
    </source>
</evidence>
<dbReference type="AlphaFoldDB" id="A0A0L0C2D0"/>
<evidence type="ECO:0000256" key="5">
    <source>
        <dbReference type="ARBA" id="ARBA00023136"/>
    </source>
</evidence>
<comment type="caution">
    <text evidence="6">Lacks conserved residue(s) required for the propagation of feature annotation.</text>
</comment>
<keyword evidence="4 6" id="KW-1133">Transmembrane helix</keyword>
<dbReference type="EMBL" id="JRES01001096">
    <property type="protein sequence ID" value="KNC25589.1"/>
    <property type="molecule type" value="Genomic_DNA"/>
</dbReference>
<reference evidence="7 8" key="1">
    <citation type="journal article" date="2015" name="Nat. Commun.">
        <title>Lucilia cuprina genome unlocks parasitic fly biology to underpin future interventions.</title>
        <authorList>
            <person name="Anstead C.A."/>
            <person name="Korhonen P.K."/>
            <person name="Young N.D."/>
            <person name="Hall R.S."/>
            <person name="Jex A.R."/>
            <person name="Murali S.C."/>
            <person name="Hughes D.S."/>
            <person name="Lee S.F."/>
            <person name="Perry T."/>
            <person name="Stroehlein A.J."/>
            <person name="Ansell B.R."/>
            <person name="Breugelmans B."/>
            <person name="Hofmann A."/>
            <person name="Qu J."/>
            <person name="Dugan S."/>
            <person name="Lee S.L."/>
            <person name="Chao H."/>
            <person name="Dinh H."/>
            <person name="Han Y."/>
            <person name="Doddapaneni H.V."/>
            <person name="Worley K.C."/>
            <person name="Muzny D.M."/>
            <person name="Ioannidis P."/>
            <person name="Waterhouse R.M."/>
            <person name="Zdobnov E.M."/>
            <person name="James P.J."/>
            <person name="Bagnall N.H."/>
            <person name="Kotze A.C."/>
            <person name="Gibbs R.A."/>
            <person name="Richards S."/>
            <person name="Batterham P."/>
            <person name="Gasser R.B."/>
        </authorList>
    </citation>
    <scope>NUCLEOTIDE SEQUENCE [LARGE SCALE GENOMIC DNA]</scope>
    <source>
        <strain evidence="7 8">LS</strain>
        <tissue evidence="7">Full body</tissue>
    </source>
</reference>
<keyword evidence="8" id="KW-1185">Reference proteome</keyword>
<dbReference type="GO" id="GO:0007165">
    <property type="term" value="P:signal transduction"/>
    <property type="evidence" value="ECO:0007669"/>
    <property type="project" value="UniProtKB-KW"/>
</dbReference>
<comment type="similarity">
    <text evidence="6">Belongs to the insect chemoreceptor superfamily. Gustatory receptor (GR) family.</text>
</comment>
<organism evidence="7 8">
    <name type="scientific">Lucilia cuprina</name>
    <name type="common">Green bottle fly</name>
    <name type="synonym">Australian sheep blowfly</name>
    <dbReference type="NCBI Taxonomy" id="7375"/>
    <lineage>
        <taxon>Eukaryota</taxon>
        <taxon>Metazoa</taxon>
        <taxon>Ecdysozoa</taxon>
        <taxon>Arthropoda</taxon>
        <taxon>Hexapoda</taxon>
        <taxon>Insecta</taxon>
        <taxon>Pterygota</taxon>
        <taxon>Neoptera</taxon>
        <taxon>Endopterygota</taxon>
        <taxon>Diptera</taxon>
        <taxon>Brachycera</taxon>
        <taxon>Muscomorpha</taxon>
        <taxon>Oestroidea</taxon>
        <taxon>Calliphoridae</taxon>
        <taxon>Luciliinae</taxon>
        <taxon>Lucilia</taxon>
    </lineage>
</organism>